<reference evidence="3" key="1">
    <citation type="submission" date="2021-02" db="EMBL/GenBank/DDBJ databases">
        <authorList>
            <person name="Dougan E. K."/>
            <person name="Rhodes N."/>
            <person name="Thang M."/>
            <person name="Chan C."/>
        </authorList>
    </citation>
    <scope>NUCLEOTIDE SEQUENCE</scope>
</reference>
<dbReference type="CDD" id="cd10455">
    <property type="entry name" value="GIY-YIG_SLX1"/>
    <property type="match status" value="1"/>
</dbReference>
<feature type="region of interest" description="Disordered" evidence="1">
    <location>
        <begin position="1"/>
        <end position="126"/>
    </location>
</feature>
<proteinExistence type="predicted"/>
<name>A0A813JQI1_POLGL</name>
<gene>
    <name evidence="3" type="ORF">PGLA2088_LOCUS21999</name>
</gene>
<evidence type="ECO:0000313" key="4">
    <source>
        <dbReference type="Proteomes" id="UP000626109"/>
    </source>
</evidence>
<feature type="compositionally biased region" description="Low complexity" evidence="1">
    <location>
        <begin position="73"/>
        <end position="126"/>
    </location>
</feature>
<sequence length="341" mass="35583">MGKRATTTAATITTTAPVPTTTVPTATSKRARAVTTATTTATTTAITALPTTTVPTSTSKRATPTSPNKRARATAPTTSTTAAAPTTATTPTATTPAATPTTATTATTPTTPTTATTSSKRARAASAKPAPRGYCCYTLRSDGSKRVRTYTGITNNLARRLRQHNGELKGGAKATHAGRPWRFLCVVRGFPSMVDALQFEWRSKKEKGVSSEKLLSMKGNLGRRCANICSVLRLERWTQKSRAASEMSLTITWYAGAPVGICPRLPAHVAQRLEPGEWCAGDSDVEEGDVGEDQEDDGLKSDEESDSSSSSSGSSDASSSSTSSTSPGSDVLIVVDDEGVT</sequence>
<dbReference type="InterPro" id="IPR035901">
    <property type="entry name" value="GIY-YIG_endonuc_sf"/>
</dbReference>
<evidence type="ECO:0000256" key="1">
    <source>
        <dbReference type="SAM" id="MobiDB-lite"/>
    </source>
</evidence>
<dbReference type="EMBL" id="CAJNNW010025874">
    <property type="protein sequence ID" value="CAE8680595.1"/>
    <property type="molecule type" value="Genomic_DNA"/>
</dbReference>
<feature type="region of interest" description="Disordered" evidence="1">
    <location>
        <begin position="278"/>
        <end position="341"/>
    </location>
</feature>
<evidence type="ECO:0000259" key="2">
    <source>
        <dbReference type="PROSITE" id="PS50164"/>
    </source>
</evidence>
<dbReference type="InterPro" id="IPR000305">
    <property type="entry name" value="GIY-YIG_endonuc"/>
</dbReference>
<dbReference type="InterPro" id="IPR050381">
    <property type="entry name" value="SLX1_endonuclease"/>
</dbReference>
<feature type="compositionally biased region" description="Low complexity" evidence="1">
    <location>
        <begin position="307"/>
        <end position="330"/>
    </location>
</feature>
<dbReference type="PANTHER" id="PTHR20208:SF13">
    <property type="entry name" value="STRUCTURE-SPECIFIC ENDONUCLEASE SUBUNIT SLX1"/>
    <property type="match status" value="1"/>
</dbReference>
<dbReference type="Gene3D" id="3.40.1440.10">
    <property type="entry name" value="GIY-YIG endonuclease"/>
    <property type="match status" value="1"/>
</dbReference>
<accession>A0A813JQI1</accession>
<comment type="caution">
    <text evidence="3">The sequence shown here is derived from an EMBL/GenBank/DDBJ whole genome shotgun (WGS) entry which is preliminary data.</text>
</comment>
<organism evidence="3 4">
    <name type="scientific">Polarella glacialis</name>
    <name type="common">Dinoflagellate</name>
    <dbReference type="NCBI Taxonomy" id="89957"/>
    <lineage>
        <taxon>Eukaryota</taxon>
        <taxon>Sar</taxon>
        <taxon>Alveolata</taxon>
        <taxon>Dinophyceae</taxon>
        <taxon>Suessiales</taxon>
        <taxon>Suessiaceae</taxon>
        <taxon>Polarella</taxon>
    </lineage>
</organism>
<dbReference type="Pfam" id="PF01541">
    <property type="entry name" value="GIY-YIG"/>
    <property type="match status" value="1"/>
</dbReference>
<feature type="compositionally biased region" description="Acidic residues" evidence="1">
    <location>
        <begin position="283"/>
        <end position="296"/>
    </location>
</feature>
<feature type="domain" description="GIY-YIG" evidence="2">
    <location>
        <begin position="132"/>
        <end position="221"/>
    </location>
</feature>
<dbReference type="AlphaFoldDB" id="A0A813JQI1"/>
<evidence type="ECO:0000313" key="3">
    <source>
        <dbReference type="EMBL" id="CAE8680595.1"/>
    </source>
</evidence>
<dbReference type="PANTHER" id="PTHR20208">
    <property type="entry name" value="STRUCTURE-SPECIFIC ENDONUCLEASE SUBUNIT SLX1"/>
    <property type="match status" value="1"/>
</dbReference>
<protein>
    <recommendedName>
        <fullName evidence="2">GIY-YIG domain-containing protein</fullName>
    </recommendedName>
</protein>
<dbReference type="Proteomes" id="UP000626109">
    <property type="component" value="Unassembled WGS sequence"/>
</dbReference>
<feature type="compositionally biased region" description="Low complexity" evidence="1">
    <location>
        <begin position="1"/>
        <end position="63"/>
    </location>
</feature>
<dbReference type="PROSITE" id="PS50164">
    <property type="entry name" value="GIY_YIG"/>
    <property type="match status" value="1"/>
</dbReference>